<comment type="caution">
    <text evidence="2">The sequence shown here is derived from an EMBL/GenBank/DDBJ whole genome shotgun (WGS) entry which is preliminary data.</text>
</comment>
<proteinExistence type="predicted"/>
<reference evidence="3" key="1">
    <citation type="journal article" date="2019" name="Int. J. Syst. Evol. Microbiol.">
        <title>The Global Catalogue of Microorganisms (GCM) 10K type strain sequencing project: providing services to taxonomists for standard genome sequencing and annotation.</title>
        <authorList>
            <consortium name="The Broad Institute Genomics Platform"/>
            <consortium name="The Broad Institute Genome Sequencing Center for Infectious Disease"/>
            <person name="Wu L."/>
            <person name="Ma J."/>
        </authorList>
    </citation>
    <scope>NUCLEOTIDE SEQUENCE [LARGE SCALE GENOMIC DNA]</scope>
    <source>
        <strain evidence="3">JCM 17342</strain>
    </source>
</reference>
<feature type="region of interest" description="Disordered" evidence="1">
    <location>
        <begin position="151"/>
        <end position="189"/>
    </location>
</feature>
<evidence type="ECO:0000313" key="2">
    <source>
        <dbReference type="EMBL" id="GAA3989627.1"/>
    </source>
</evidence>
<organism evidence="2 3">
    <name type="scientific">Allokutzneria multivorans</name>
    <dbReference type="NCBI Taxonomy" id="1142134"/>
    <lineage>
        <taxon>Bacteria</taxon>
        <taxon>Bacillati</taxon>
        <taxon>Actinomycetota</taxon>
        <taxon>Actinomycetes</taxon>
        <taxon>Pseudonocardiales</taxon>
        <taxon>Pseudonocardiaceae</taxon>
        <taxon>Allokutzneria</taxon>
    </lineage>
</organism>
<accession>A0ABP7QYI2</accession>
<sequence length="189" mass="20965">MEQELVDKKRSLGGFLTVYDCLDSSCKNGSSHLVTVVGNRREKVRVVDIRVKVLDQTEAPHGTLIVYPGEGANAIERIGIDLDDPSPRVMLIPENGGDLRPLLDVKSIDLDRGEQQGFEIIALTSNYRVKWELELTVAYGQSTKEKIRIRSDGTENGAPFDTVPANRDGNYSGGVYVRDNSTGEFPRER</sequence>
<dbReference type="Proteomes" id="UP001501747">
    <property type="component" value="Unassembled WGS sequence"/>
</dbReference>
<gene>
    <name evidence="2" type="ORF">GCM10022247_05300</name>
</gene>
<keyword evidence="3" id="KW-1185">Reference proteome</keyword>
<dbReference type="EMBL" id="BAABAL010000004">
    <property type="protein sequence ID" value="GAA3989627.1"/>
    <property type="molecule type" value="Genomic_DNA"/>
</dbReference>
<evidence type="ECO:0000256" key="1">
    <source>
        <dbReference type="SAM" id="MobiDB-lite"/>
    </source>
</evidence>
<evidence type="ECO:0000313" key="3">
    <source>
        <dbReference type="Proteomes" id="UP001501747"/>
    </source>
</evidence>
<protein>
    <submittedName>
        <fullName evidence="2">Uncharacterized protein</fullName>
    </submittedName>
</protein>
<name>A0ABP7QYI2_9PSEU</name>